<feature type="region of interest" description="Disordered" evidence="1">
    <location>
        <begin position="58"/>
        <end position="85"/>
    </location>
</feature>
<feature type="region of interest" description="Disordered" evidence="1">
    <location>
        <begin position="1"/>
        <end position="30"/>
    </location>
</feature>
<dbReference type="Proteomes" id="UP000037035">
    <property type="component" value="Unassembled WGS sequence"/>
</dbReference>
<proteinExistence type="predicted"/>
<dbReference type="STRING" id="27349.A0A0L6V8T2"/>
<organism evidence="2 3">
    <name type="scientific">Puccinia sorghi</name>
    <dbReference type="NCBI Taxonomy" id="27349"/>
    <lineage>
        <taxon>Eukaryota</taxon>
        <taxon>Fungi</taxon>
        <taxon>Dikarya</taxon>
        <taxon>Basidiomycota</taxon>
        <taxon>Pucciniomycotina</taxon>
        <taxon>Pucciniomycetes</taxon>
        <taxon>Pucciniales</taxon>
        <taxon>Pucciniaceae</taxon>
        <taxon>Puccinia</taxon>
    </lineage>
</organism>
<dbReference type="OrthoDB" id="2507591at2759"/>
<accession>A0A0L6V8T2</accession>
<sequence>MDPASRVSYLLQGQPCRPPLPTGSPSVPSRMTCHPISARLNLLRPPFGLLDPSSLGPVAVAHHHRPHTPFPNRPDPTGEPSSSLHARSFSYGRLSSSFLFLGHIAELDSTPLADDHSLSKDKPVASSAYSDLDGSTVIALP</sequence>
<evidence type="ECO:0000313" key="3">
    <source>
        <dbReference type="Proteomes" id="UP000037035"/>
    </source>
</evidence>
<name>A0A0L6V8T2_9BASI</name>
<comment type="caution">
    <text evidence="2">The sequence shown here is derived from an EMBL/GenBank/DDBJ whole genome shotgun (WGS) entry which is preliminary data.</text>
</comment>
<dbReference type="VEuPathDB" id="FungiDB:VP01_2207g1"/>
<dbReference type="EMBL" id="LAVV01007067">
    <property type="protein sequence ID" value="KNZ57221.1"/>
    <property type="molecule type" value="Genomic_DNA"/>
</dbReference>
<dbReference type="AlphaFoldDB" id="A0A0L6V8T2"/>
<protein>
    <submittedName>
        <fullName evidence="2">Uncharacterized protein</fullName>
    </submittedName>
</protein>
<evidence type="ECO:0000313" key="2">
    <source>
        <dbReference type="EMBL" id="KNZ57221.1"/>
    </source>
</evidence>
<keyword evidence="3" id="KW-1185">Reference proteome</keyword>
<evidence type="ECO:0000256" key="1">
    <source>
        <dbReference type="SAM" id="MobiDB-lite"/>
    </source>
</evidence>
<gene>
    <name evidence="2" type="ORF">VP01_2207g1</name>
</gene>
<reference evidence="2 3" key="1">
    <citation type="submission" date="2015-08" db="EMBL/GenBank/DDBJ databases">
        <title>Next Generation Sequencing and Analysis of the Genome of Puccinia sorghi L Schw, the Causal Agent of Maize Common Rust.</title>
        <authorList>
            <person name="Rochi L."/>
            <person name="Burguener G."/>
            <person name="Darino M."/>
            <person name="Turjanski A."/>
            <person name="Kreff E."/>
            <person name="Dieguez M.J."/>
            <person name="Sacco F."/>
        </authorList>
    </citation>
    <scope>NUCLEOTIDE SEQUENCE [LARGE SCALE GENOMIC DNA]</scope>
    <source>
        <strain evidence="2 3">RO10H11247</strain>
    </source>
</reference>